<reference evidence="1 2" key="1">
    <citation type="journal article" date="2017" name="Front. Microbiol.">
        <title>Comparative Genomic Analysis of the Class Epsilonproteobacteria and Proposed Reclassification to Epsilonbacteraeota (phyl. nov.).</title>
        <authorList>
            <person name="Waite D.W."/>
            <person name="Vanwonterghem I."/>
            <person name="Rinke C."/>
            <person name="Parks D.H."/>
            <person name="Zhang Y."/>
            <person name="Takai K."/>
            <person name="Sievert S.M."/>
            <person name="Simon J."/>
            <person name="Campbell B.J."/>
            <person name="Hanson T.E."/>
            <person name="Woyke T."/>
            <person name="Klotz M.G."/>
            <person name="Hugenholtz P."/>
        </authorList>
    </citation>
    <scope>NUCLEOTIDE SEQUENCE [LARGE SCALE GENOMIC DNA]</scope>
    <source>
        <strain evidence="1">UBA12443</strain>
    </source>
</reference>
<sequence length="105" mass="12472">MNEIDKANEILAIYRFYNMDGKLYRYEGDDRLDELFDAVVHAINDCGILKPLLPREEFVVPCRGILNQEKAWLQRFEHHDTRAFFLSDIYDFLKLFTGRTQLRVG</sequence>
<dbReference type="AlphaFoldDB" id="A0A2D3WBP5"/>
<name>A0A2D3WBP5_9BACT</name>
<comment type="caution">
    <text evidence="1">The sequence shown here is derived from an EMBL/GenBank/DDBJ whole genome shotgun (WGS) entry which is preliminary data.</text>
</comment>
<protein>
    <submittedName>
        <fullName evidence="1">Uncharacterized protein</fullName>
    </submittedName>
</protein>
<evidence type="ECO:0000313" key="1">
    <source>
        <dbReference type="EMBL" id="DAB38732.1"/>
    </source>
</evidence>
<dbReference type="RefSeq" id="WP_294893467.1">
    <property type="nucleotide sequence ID" value="NZ_DLUI01000066.1"/>
</dbReference>
<proteinExistence type="predicted"/>
<dbReference type="Proteomes" id="UP000228859">
    <property type="component" value="Unassembled WGS sequence"/>
</dbReference>
<evidence type="ECO:0000313" key="2">
    <source>
        <dbReference type="Proteomes" id="UP000228859"/>
    </source>
</evidence>
<organism evidence="1 2">
    <name type="scientific">Sulfuricurvum kujiense</name>
    <dbReference type="NCBI Taxonomy" id="148813"/>
    <lineage>
        <taxon>Bacteria</taxon>
        <taxon>Pseudomonadati</taxon>
        <taxon>Campylobacterota</taxon>
        <taxon>Epsilonproteobacteria</taxon>
        <taxon>Campylobacterales</taxon>
        <taxon>Sulfurimonadaceae</taxon>
        <taxon>Sulfuricurvum</taxon>
    </lineage>
</organism>
<gene>
    <name evidence="1" type="ORF">CFH83_04410</name>
</gene>
<accession>A0A2D3WBP5</accession>
<dbReference type="EMBL" id="DLUI01000066">
    <property type="protein sequence ID" value="DAB38732.1"/>
    <property type="molecule type" value="Genomic_DNA"/>
</dbReference>